<evidence type="ECO:0000313" key="2">
    <source>
        <dbReference type="EMBL" id="SET13165.1"/>
    </source>
</evidence>
<dbReference type="PANTHER" id="PTHR43581">
    <property type="entry name" value="ATP/GTP PHOSPHATASE"/>
    <property type="match status" value="1"/>
</dbReference>
<dbReference type="GO" id="GO:0005524">
    <property type="term" value="F:ATP binding"/>
    <property type="evidence" value="ECO:0007669"/>
    <property type="project" value="UniProtKB-KW"/>
</dbReference>
<evidence type="ECO:0000313" key="3">
    <source>
        <dbReference type="Proteomes" id="UP000198508"/>
    </source>
</evidence>
<feature type="domain" description="ATPase AAA-type core" evidence="1">
    <location>
        <begin position="25"/>
        <end position="328"/>
    </location>
</feature>
<sequence length="426" mass="47956">MFLKEVTIKNYRAVQELNLEFKPGFNLLIGNNGAGKTSVLEAISVGLAGFLAGIDGVSAKSILHDDIHFVLNRAGDASGGIQYFTPVEIGCVAEIGGREWTWRRRRVDASGKARTTVEPSDIRRIAGNMANDMNVKLPLLSYQSEARVWQQKRGDFGNELKKKLNDRRCGYIGCLDYSLDIKGIREWCLKMELAAFQQKREIGEYEAFKGLVSSVMQRMSGLEERPVLYYDTQVGDIVYAEKGEVMPVAHLSAGYQSVLWMVMDLAYRLALLNPDAKEQLNTIQGIVLIDELDMHLHPRWQWNMISALEETFPRIQFIAATHSPIIISSCRHENLISINEARDIVYLPSAYGFSVNDILDLRLGSVEKPEWVRKLNRQFDEAMDREDEETAGIILSRMKEALGEDHADVRSAEAELQLEDILGGAV</sequence>
<dbReference type="STRING" id="460384.SAMN05216313_102241"/>
<dbReference type="InterPro" id="IPR027417">
    <property type="entry name" value="P-loop_NTPase"/>
</dbReference>
<protein>
    <submittedName>
        <fullName evidence="2">Predicted ATP-binding protein involved in virulence</fullName>
    </submittedName>
</protein>
<dbReference type="InterPro" id="IPR051396">
    <property type="entry name" value="Bact_Antivir_Def_Nuclease"/>
</dbReference>
<dbReference type="Proteomes" id="UP000198508">
    <property type="component" value="Unassembled WGS sequence"/>
</dbReference>
<keyword evidence="2" id="KW-0067">ATP-binding</keyword>
<dbReference type="RefSeq" id="WP_092360843.1">
    <property type="nucleotide sequence ID" value="NZ_FOIM01000002.1"/>
</dbReference>
<dbReference type="GeneID" id="93277197"/>
<evidence type="ECO:0000259" key="1">
    <source>
        <dbReference type="Pfam" id="PF13304"/>
    </source>
</evidence>
<dbReference type="GO" id="GO:0016887">
    <property type="term" value="F:ATP hydrolysis activity"/>
    <property type="evidence" value="ECO:0007669"/>
    <property type="project" value="InterPro"/>
</dbReference>
<dbReference type="InterPro" id="IPR003959">
    <property type="entry name" value="ATPase_AAA_core"/>
</dbReference>
<reference evidence="3" key="1">
    <citation type="submission" date="2016-10" db="EMBL/GenBank/DDBJ databases">
        <authorList>
            <person name="Varghese N."/>
            <person name="Submissions S."/>
        </authorList>
    </citation>
    <scope>NUCLEOTIDE SEQUENCE [LARGE SCALE GENOMIC DNA]</scope>
    <source>
        <strain evidence="3">NLAE-zl-G277</strain>
    </source>
</reference>
<name>A0A1I0C322_9FIRM</name>
<accession>A0A1I0C322</accession>
<gene>
    <name evidence="2" type="ORF">SAMN05216313_102241</name>
</gene>
<dbReference type="GO" id="GO:0006302">
    <property type="term" value="P:double-strand break repair"/>
    <property type="evidence" value="ECO:0007669"/>
    <property type="project" value="InterPro"/>
</dbReference>
<dbReference type="Gene3D" id="3.40.50.300">
    <property type="entry name" value="P-loop containing nucleotide triphosphate hydrolases"/>
    <property type="match status" value="1"/>
</dbReference>
<dbReference type="SUPFAM" id="SSF52540">
    <property type="entry name" value="P-loop containing nucleoside triphosphate hydrolases"/>
    <property type="match status" value="1"/>
</dbReference>
<dbReference type="EMBL" id="FOIM01000002">
    <property type="protein sequence ID" value="SET13165.1"/>
    <property type="molecule type" value="Genomic_DNA"/>
</dbReference>
<keyword evidence="2" id="KW-0547">Nucleotide-binding</keyword>
<dbReference type="AlphaFoldDB" id="A0A1I0C322"/>
<proteinExistence type="predicted"/>
<dbReference type="PANTHER" id="PTHR43581:SF2">
    <property type="entry name" value="EXCINUCLEASE ATPASE SUBUNIT"/>
    <property type="match status" value="1"/>
</dbReference>
<organism evidence="2 3">
    <name type="scientific">Enterocloster lavalensis</name>
    <dbReference type="NCBI Taxonomy" id="460384"/>
    <lineage>
        <taxon>Bacteria</taxon>
        <taxon>Bacillati</taxon>
        <taxon>Bacillota</taxon>
        <taxon>Clostridia</taxon>
        <taxon>Lachnospirales</taxon>
        <taxon>Lachnospiraceae</taxon>
        <taxon>Enterocloster</taxon>
    </lineage>
</organism>
<dbReference type="Pfam" id="PF13304">
    <property type="entry name" value="AAA_21"/>
    <property type="match status" value="1"/>
</dbReference>
<keyword evidence="3" id="KW-1185">Reference proteome</keyword>